<protein>
    <submittedName>
        <fullName evidence="1">Uncharacterized protein</fullName>
    </submittedName>
</protein>
<sequence length="67" mass="7871">MNDFVLVILNLHDEVTALLRPAHDEQIRADACQIALHDLIDLSSADRCPYMQFCRRQNREPRHERAE</sequence>
<organism evidence="1 2">
    <name type="scientific">Mesorhizobium temperatum</name>
    <dbReference type="NCBI Taxonomy" id="241416"/>
    <lineage>
        <taxon>Bacteria</taxon>
        <taxon>Pseudomonadati</taxon>
        <taxon>Pseudomonadota</taxon>
        <taxon>Alphaproteobacteria</taxon>
        <taxon>Hyphomicrobiales</taxon>
        <taxon>Phyllobacteriaceae</taxon>
        <taxon>Mesorhizobium</taxon>
    </lineage>
</organism>
<dbReference type="EMBL" id="NPKJ01000076">
    <property type="protein sequence ID" value="PAQ04688.1"/>
    <property type="molecule type" value="Genomic_DNA"/>
</dbReference>
<name>A0A271LBQ0_9HYPH</name>
<evidence type="ECO:0000313" key="1">
    <source>
        <dbReference type="EMBL" id="PAQ04688.1"/>
    </source>
</evidence>
<evidence type="ECO:0000313" key="2">
    <source>
        <dbReference type="Proteomes" id="UP000216442"/>
    </source>
</evidence>
<proteinExistence type="predicted"/>
<dbReference type="Proteomes" id="UP000216442">
    <property type="component" value="Unassembled WGS sequence"/>
</dbReference>
<keyword evidence="2" id="KW-1185">Reference proteome</keyword>
<reference evidence="1 2" key="1">
    <citation type="submission" date="2017-08" db="EMBL/GenBank/DDBJ databases">
        <title>Mesorhizobium wenxinae sp. nov., a novel rhizobial species isolated from root nodules of chickpea (Cicer arietinum L.).</title>
        <authorList>
            <person name="Zhang J."/>
        </authorList>
    </citation>
    <scope>NUCLEOTIDE SEQUENCE [LARGE SCALE GENOMIC DNA]</scope>
    <source>
        <strain evidence="1 2">SDW018</strain>
    </source>
</reference>
<comment type="caution">
    <text evidence="1">The sequence shown here is derived from an EMBL/GenBank/DDBJ whole genome shotgun (WGS) entry which is preliminary data.</text>
</comment>
<gene>
    <name evidence="1" type="ORF">CIT26_34310</name>
</gene>
<accession>A0A271LBQ0</accession>
<dbReference type="AlphaFoldDB" id="A0A271LBQ0"/>